<evidence type="ECO:0008006" key="6">
    <source>
        <dbReference type="Google" id="ProtNLM"/>
    </source>
</evidence>
<evidence type="ECO:0000313" key="4">
    <source>
        <dbReference type="Ensembl" id="ENSLLEP00000022935.1"/>
    </source>
</evidence>
<protein>
    <recommendedName>
        <fullName evidence="6">Ig-like domain-containing protein</fullName>
    </recommendedName>
</protein>
<dbReference type="AlphaFoldDB" id="A0A8C5PHL9"/>
<dbReference type="Ensembl" id="ENSLLET00000023809.1">
    <property type="protein sequence ID" value="ENSLLEP00000022935.1"/>
    <property type="gene ID" value="ENSLLEG00000014561.1"/>
</dbReference>
<dbReference type="InterPro" id="IPR003599">
    <property type="entry name" value="Ig_sub"/>
</dbReference>
<keyword evidence="5" id="KW-1185">Reference proteome</keyword>
<reference evidence="4" key="2">
    <citation type="submission" date="2025-09" db="UniProtKB">
        <authorList>
            <consortium name="Ensembl"/>
        </authorList>
    </citation>
    <scope>IDENTIFICATION</scope>
</reference>
<feature type="signal peptide" evidence="1">
    <location>
        <begin position="1"/>
        <end position="24"/>
    </location>
</feature>
<dbReference type="Proteomes" id="UP000694569">
    <property type="component" value="Unplaced"/>
</dbReference>
<accession>A0A8C5PHL9</accession>
<organism evidence="4 5">
    <name type="scientific">Leptobrachium leishanense</name>
    <name type="common">Leishan spiny toad</name>
    <dbReference type="NCBI Taxonomy" id="445787"/>
    <lineage>
        <taxon>Eukaryota</taxon>
        <taxon>Metazoa</taxon>
        <taxon>Chordata</taxon>
        <taxon>Craniata</taxon>
        <taxon>Vertebrata</taxon>
        <taxon>Euteleostomi</taxon>
        <taxon>Amphibia</taxon>
        <taxon>Batrachia</taxon>
        <taxon>Anura</taxon>
        <taxon>Pelobatoidea</taxon>
        <taxon>Megophryidae</taxon>
        <taxon>Leptobrachium</taxon>
    </lineage>
</organism>
<dbReference type="InterPro" id="IPR036179">
    <property type="entry name" value="Ig-like_dom_sf"/>
</dbReference>
<evidence type="ECO:0000313" key="5">
    <source>
        <dbReference type="Proteomes" id="UP000694569"/>
    </source>
</evidence>
<dbReference type="GeneTree" id="ENSGT00940000161517"/>
<dbReference type="PANTHER" id="PTHR23267">
    <property type="entry name" value="IMMUNOGLOBULIN LIGHT CHAIN"/>
    <property type="match status" value="1"/>
</dbReference>
<name>A0A8C5PHL9_9ANUR</name>
<dbReference type="Gene3D" id="2.60.40.10">
    <property type="entry name" value="Immunoglobulins"/>
    <property type="match status" value="1"/>
</dbReference>
<keyword evidence="1" id="KW-0732">Signal</keyword>
<dbReference type="InterPro" id="IPR050150">
    <property type="entry name" value="IgV_Light_Chain"/>
</dbReference>
<dbReference type="SMART" id="SM00409">
    <property type="entry name" value="IG"/>
    <property type="match status" value="1"/>
</dbReference>
<dbReference type="InterPro" id="IPR013783">
    <property type="entry name" value="Ig-like_fold"/>
</dbReference>
<dbReference type="InterPro" id="IPR013106">
    <property type="entry name" value="Ig_V-set"/>
</dbReference>
<feature type="domain" description="Immunoglobulin V-set" evidence="2">
    <location>
        <begin position="41"/>
        <end position="120"/>
    </location>
</feature>
<dbReference type="SMART" id="SM00406">
    <property type="entry name" value="IGv"/>
    <property type="match status" value="1"/>
</dbReference>
<sequence length="147" mass="15804">MSICAMANALHSFLVIIFLTGSHAQHSVNQDPSVIASPGDNVRMSCTLGGGLTVSSNSVRFVQQKLNSTPRFILYYVSESSKGMGSGVPARFVGSGSGSVGYLSVNGVRPEDEGDYYCFTWTGTQHHCDYSKRGSNSKTYTGLFKEN</sequence>
<proteinExistence type="predicted"/>
<feature type="domain" description="Immunoglobulin" evidence="3">
    <location>
        <begin position="31"/>
        <end position="141"/>
    </location>
</feature>
<evidence type="ECO:0000259" key="2">
    <source>
        <dbReference type="SMART" id="SM00406"/>
    </source>
</evidence>
<reference evidence="4" key="1">
    <citation type="submission" date="2025-08" db="UniProtKB">
        <authorList>
            <consortium name="Ensembl"/>
        </authorList>
    </citation>
    <scope>IDENTIFICATION</scope>
</reference>
<evidence type="ECO:0000256" key="1">
    <source>
        <dbReference type="SAM" id="SignalP"/>
    </source>
</evidence>
<evidence type="ECO:0000259" key="3">
    <source>
        <dbReference type="SMART" id="SM00409"/>
    </source>
</evidence>
<dbReference type="SUPFAM" id="SSF48726">
    <property type="entry name" value="Immunoglobulin"/>
    <property type="match status" value="1"/>
</dbReference>
<dbReference type="Pfam" id="PF07686">
    <property type="entry name" value="V-set"/>
    <property type="match status" value="1"/>
</dbReference>
<feature type="chain" id="PRO_5034042163" description="Ig-like domain-containing protein" evidence="1">
    <location>
        <begin position="25"/>
        <end position="147"/>
    </location>
</feature>